<evidence type="ECO:0008006" key="4">
    <source>
        <dbReference type="Google" id="ProtNLM"/>
    </source>
</evidence>
<feature type="region of interest" description="Disordered" evidence="1">
    <location>
        <begin position="20"/>
        <end position="47"/>
    </location>
</feature>
<reference evidence="2 3" key="1">
    <citation type="journal article" date="2015" name="Biotechnol. Biofuels">
        <title>Enhanced degradation of softwood versus hardwood by the white-rot fungus Pycnoporus coccineus.</title>
        <authorList>
            <person name="Couturier M."/>
            <person name="Navarro D."/>
            <person name="Chevret D."/>
            <person name="Henrissat B."/>
            <person name="Piumi F."/>
            <person name="Ruiz-Duenas F.J."/>
            <person name="Martinez A.T."/>
            <person name="Grigoriev I.V."/>
            <person name="Riley R."/>
            <person name="Lipzen A."/>
            <person name="Berrin J.G."/>
            <person name="Master E.R."/>
            <person name="Rosso M.N."/>
        </authorList>
    </citation>
    <scope>NUCLEOTIDE SEQUENCE [LARGE SCALE GENOMIC DNA]</scope>
    <source>
        <strain evidence="2 3">BRFM310</strain>
    </source>
</reference>
<dbReference type="Proteomes" id="UP000193067">
    <property type="component" value="Unassembled WGS sequence"/>
</dbReference>
<dbReference type="EMBL" id="KZ084129">
    <property type="protein sequence ID" value="OSC99276.1"/>
    <property type="molecule type" value="Genomic_DNA"/>
</dbReference>
<feature type="compositionally biased region" description="Low complexity" evidence="1">
    <location>
        <begin position="279"/>
        <end position="310"/>
    </location>
</feature>
<accession>A0A1Y2IDW7</accession>
<evidence type="ECO:0000256" key="1">
    <source>
        <dbReference type="SAM" id="MobiDB-lite"/>
    </source>
</evidence>
<keyword evidence="3" id="KW-1185">Reference proteome</keyword>
<protein>
    <recommendedName>
        <fullName evidence="4">Zn(2)-C6 fungal-type domain-containing protein</fullName>
    </recommendedName>
</protein>
<dbReference type="STRING" id="1353009.A0A1Y2IDW7"/>
<feature type="compositionally biased region" description="Pro residues" evidence="1">
    <location>
        <begin position="137"/>
        <end position="149"/>
    </location>
</feature>
<feature type="compositionally biased region" description="Polar residues" evidence="1">
    <location>
        <begin position="330"/>
        <end position="339"/>
    </location>
</feature>
<feature type="compositionally biased region" description="Polar residues" evidence="1">
    <location>
        <begin position="151"/>
        <end position="161"/>
    </location>
</feature>
<evidence type="ECO:0000313" key="2">
    <source>
        <dbReference type="EMBL" id="OSC99276.1"/>
    </source>
</evidence>
<feature type="compositionally biased region" description="Low complexity" evidence="1">
    <location>
        <begin position="318"/>
        <end position="329"/>
    </location>
</feature>
<proteinExistence type="predicted"/>
<feature type="compositionally biased region" description="Polar residues" evidence="1">
    <location>
        <begin position="249"/>
        <end position="263"/>
    </location>
</feature>
<feature type="compositionally biased region" description="Pro residues" evidence="1">
    <location>
        <begin position="231"/>
        <end position="241"/>
    </location>
</feature>
<feature type="compositionally biased region" description="Low complexity" evidence="1">
    <location>
        <begin position="175"/>
        <end position="189"/>
    </location>
</feature>
<feature type="region of interest" description="Disordered" evidence="1">
    <location>
        <begin position="95"/>
        <end position="371"/>
    </location>
</feature>
<dbReference type="OrthoDB" id="39175at2759"/>
<gene>
    <name evidence="2" type="ORF">PYCCODRAFT_854138</name>
</gene>
<organism evidence="2 3">
    <name type="scientific">Trametes coccinea (strain BRFM310)</name>
    <name type="common">Pycnoporus coccineus</name>
    <dbReference type="NCBI Taxonomy" id="1353009"/>
    <lineage>
        <taxon>Eukaryota</taxon>
        <taxon>Fungi</taxon>
        <taxon>Dikarya</taxon>
        <taxon>Basidiomycota</taxon>
        <taxon>Agaricomycotina</taxon>
        <taxon>Agaricomycetes</taxon>
        <taxon>Polyporales</taxon>
        <taxon>Polyporaceae</taxon>
        <taxon>Trametes</taxon>
    </lineage>
</organism>
<evidence type="ECO:0000313" key="3">
    <source>
        <dbReference type="Proteomes" id="UP000193067"/>
    </source>
</evidence>
<sequence length="398" mass="41588">MDDSSMTWADNFVYMSPVDEGPSPFLPDHAQPSIHPAQTHEFEQKSFETSQLQDTWGYAQHQPLYIDTTPIKPQEYAIPYGAVDAYGYVDSPMSVSHHDSHFDPRSSCSPGPSLHTIAPPPSSKNRSYTLEGAVTPISPPPAPAPPPHTQPHFQNNNTRGSSPPMGSLRPPSRPTSESSVKAERSSSTVPPAAGSSASVFATPVVSPNAPAPTASPLAKRPRGRPRKNPPSTRPSSPPPTVDYPFPQFPDNSTSTSLSTSPGHNGSGKGKALDFAGTEGVVPPIAGPVPIITTGTAGASGPMPGSSSSSKPRSHSHSDPPAAANGDPNATGKTSSSSNVPPGLTAGQGIFRLNMPREGEESATEPTGEKKKPIMACLFCRERKIACGPPPPGGPKRCK</sequence>
<name>A0A1Y2IDW7_TRAC3</name>
<dbReference type="AlphaFoldDB" id="A0A1Y2IDW7"/>